<dbReference type="PANTHER" id="PTHR35038">
    <property type="entry name" value="DISSIMILATORY SULFITE REDUCTASE SIRA"/>
    <property type="match status" value="1"/>
</dbReference>
<dbReference type="Proteomes" id="UP000032352">
    <property type="component" value="Chromosome"/>
</dbReference>
<feature type="transmembrane region" description="Helical" evidence="2">
    <location>
        <begin position="87"/>
        <end position="114"/>
    </location>
</feature>
<reference evidence="4 5" key="2">
    <citation type="journal article" date="2022" name="Mar. Drugs">
        <title>Bioassay-Guided Fractionation Leads to the Detection of Cholic Acid Generated by the Rare Thalassomonas sp.</title>
        <authorList>
            <person name="Pheiffer F."/>
            <person name="Schneider Y.K."/>
            <person name="Hansen E.H."/>
            <person name="Andersen J.H."/>
            <person name="Isaksson J."/>
            <person name="Busche T."/>
            <person name="R C."/>
            <person name="Kalinowski J."/>
            <person name="Zyl L.V."/>
            <person name="Trindade M."/>
        </authorList>
    </citation>
    <scope>NUCLEOTIDE SEQUENCE [LARGE SCALE GENOMIC DNA]</scope>
    <source>
        <strain evidence="4 5">XOM25</strain>
    </source>
</reference>
<keyword evidence="1" id="KW-0732">Signal</keyword>
<name>A0AAF0C7W5_9GAMM</name>
<evidence type="ECO:0000313" key="5">
    <source>
        <dbReference type="Proteomes" id="UP000032352"/>
    </source>
</evidence>
<evidence type="ECO:0000259" key="3">
    <source>
        <dbReference type="Pfam" id="PF13435"/>
    </source>
</evidence>
<proteinExistence type="predicted"/>
<dbReference type="InterPro" id="IPR051829">
    <property type="entry name" value="Multiheme_Cytochr_ET"/>
</dbReference>
<evidence type="ECO:0000256" key="1">
    <source>
        <dbReference type="ARBA" id="ARBA00022729"/>
    </source>
</evidence>
<keyword evidence="2" id="KW-0472">Membrane</keyword>
<feature type="transmembrane region" description="Helical" evidence="2">
    <location>
        <begin position="126"/>
        <end position="148"/>
    </location>
</feature>
<protein>
    <recommendedName>
        <fullName evidence="3">Cytochrome c-552/4 domain-containing protein</fullName>
    </recommendedName>
</protein>
<feature type="transmembrane region" description="Helical" evidence="2">
    <location>
        <begin position="169"/>
        <end position="187"/>
    </location>
</feature>
<keyword evidence="2" id="KW-1133">Transmembrane helix</keyword>
<feature type="domain" description="Cytochrome c-552/4" evidence="3">
    <location>
        <begin position="236"/>
        <end position="320"/>
    </location>
</feature>
<evidence type="ECO:0000256" key="2">
    <source>
        <dbReference type="SAM" id="Phobius"/>
    </source>
</evidence>
<dbReference type="InterPro" id="IPR036280">
    <property type="entry name" value="Multihaem_cyt_sf"/>
</dbReference>
<feature type="transmembrane region" description="Helical" evidence="2">
    <location>
        <begin position="23"/>
        <end position="44"/>
    </location>
</feature>
<dbReference type="KEGG" id="tvd:SG34_022610"/>
<sequence>MLYLGKMSVDIKGKQQQQEAKRLHWFSGLFVVLSITGFVNWLFFPLPPFIEQLLSLVHALAGFIFSVVFCFYTLSHFRRTLGFRRPVILSIGLVLALMVLYLVVSGHLLIFTGVLERLSWLRDSHLWLSLVTVLLIVIHVLCHYLTFPERRKLVVPSRFVTLSPAINRTIFKTITLATVAALIVLMLDNITKAPPEDVSIDDYQYDYGASPFAPSLAQTKNNEFIRKRDIAGSMNCIGCHQASGEQWLASAHRHAADDPTYVRNVNLLQKSKGLSATRYCEGCHSPVALLTGQLTAGGQHAGVAGTVANLEGVGCMSCHGIRSLTSAEGVASYHFTPRSDYLFEHSSSPVLSFINEQLIKLRPALHKKELLPDVQKTSQYCGSCHSQFMDKSMNNWGWVKMQDEYQAWATSKFNLAKDPRFIHPQSKQCQDCHMEKIAGEDMAADSDGKINSHYFVGANVMLARQFGNEELYDLTVDFLQQDKVNLTIEPPEDKLSRQNPLYVSSEQRTVQNYPVALYRGKQAKITVLVSNQGVGHNFPGGAIDLSEAWIDFDIYDGAGQLVYSRGDLLANGEIEPLATVYKEVAIDRFGKEVWRHDLFNMVGRSYVNVIPSGSTDIVNFEFDIPDWATSPLTISATLKLRKLNQPYHDWVNEQEKIKENPIIDIARDAIKVPLLKTPAVMSEKQNSLGEE</sequence>
<gene>
    <name evidence="4" type="ORF">SG34_022610</name>
</gene>
<dbReference type="Pfam" id="PF13435">
    <property type="entry name" value="Cytochrome_C554"/>
    <property type="match status" value="1"/>
</dbReference>
<dbReference type="SUPFAM" id="SSF48695">
    <property type="entry name" value="Multiheme cytochromes"/>
    <property type="match status" value="1"/>
</dbReference>
<keyword evidence="5" id="KW-1185">Reference proteome</keyword>
<dbReference type="InterPro" id="IPR023155">
    <property type="entry name" value="Cyt_c-552/4"/>
</dbReference>
<dbReference type="EMBL" id="CP059733">
    <property type="protein sequence ID" value="WDE04123.1"/>
    <property type="molecule type" value="Genomic_DNA"/>
</dbReference>
<organism evidence="4 5">
    <name type="scientific">Thalassomonas viridans</name>
    <dbReference type="NCBI Taxonomy" id="137584"/>
    <lineage>
        <taxon>Bacteria</taxon>
        <taxon>Pseudomonadati</taxon>
        <taxon>Pseudomonadota</taxon>
        <taxon>Gammaproteobacteria</taxon>
        <taxon>Alteromonadales</taxon>
        <taxon>Colwelliaceae</taxon>
        <taxon>Thalassomonas</taxon>
    </lineage>
</organism>
<keyword evidence="2" id="KW-0812">Transmembrane</keyword>
<dbReference type="RefSeq" id="WP_084723951.1">
    <property type="nucleotide sequence ID" value="NZ_CP059733.1"/>
</dbReference>
<accession>A0AAF0C7W5</accession>
<dbReference type="AlphaFoldDB" id="A0AAF0C7W5"/>
<dbReference type="Gene3D" id="1.10.1130.10">
    <property type="entry name" value="Flavocytochrome C3, Chain A"/>
    <property type="match status" value="1"/>
</dbReference>
<reference evidence="4 5" key="1">
    <citation type="journal article" date="2015" name="Genome Announc.">
        <title>Draft Genome Sequences of Marine Isolates of Thalassomonas viridans and Thalassomonas actiniarum.</title>
        <authorList>
            <person name="Olonade I."/>
            <person name="van Zyl L.J."/>
            <person name="Trindade M."/>
        </authorList>
    </citation>
    <scope>NUCLEOTIDE SEQUENCE [LARGE SCALE GENOMIC DNA]</scope>
    <source>
        <strain evidence="4 5">XOM25</strain>
    </source>
</reference>
<evidence type="ECO:0000313" key="4">
    <source>
        <dbReference type="EMBL" id="WDE04123.1"/>
    </source>
</evidence>
<feature type="transmembrane region" description="Helical" evidence="2">
    <location>
        <begin position="56"/>
        <end position="75"/>
    </location>
</feature>